<evidence type="ECO:0000256" key="11">
    <source>
        <dbReference type="RuleBase" id="RU369090"/>
    </source>
</evidence>
<dbReference type="GO" id="GO:0005789">
    <property type="term" value="C:endoplasmic reticulum membrane"/>
    <property type="evidence" value="ECO:0007669"/>
    <property type="project" value="UniProtKB-SubCell"/>
</dbReference>
<dbReference type="OrthoDB" id="654937at2759"/>
<feature type="transmembrane region" description="Helical" evidence="11">
    <location>
        <begin position="238"/>
        <end position="255"/>
    </location>
</feature>
<dbReference type="InterPro" id="IPR001841">
    <property type="entry name" value="Znf_RING"/>
</dbReference>
<dbReference type="GO" id="GO:0008270">
    <property type="term" value="F:zinc ion binding"/>
    <property type="evidence" value="ECO:0007669"/>
    <property type="project" value="UniProtKB-KW"/>
</dbReference>
<dbReference type="SMART" id="SM00184">
    <property type="entry name" value="RING"/>
    <property type="match status" value="1"/>
</dbReference>
<reference evidence="13" key="2">
    <citation type="submission" date="2018-10" db="UniProtKB">
        <authorList>
            <consortium name="EnsemblPlants"/>
        </authorList>
    </citation>
    <scope>IDENTIFICATION</scope>
</reference>
<dbReference type="PROSITE" id="PS50089">
    <property type="entry name" value="ZF_RING_2"/>
    <property type="match status" value="1"/>
</dbReference>
<evidence type="ECO:0000313" key="14">
    <source>
        <dbReference type="Proteomes" id="UP000019116"/>
    </source>
</evidence>
<evidence type="ECO:0000256" key="3">
    <source>
        <dbReference type="ARBA" id="ARBA00004906"/>
    </source>
</evidence>
<dbReference type="KEGG" id="taes:123115673"/>
<evidence type="ECO:0000256" key="5">
    <source>
        <dbReference type="ARBA" id="ARBA00022723"/>
    </source>
</evidence>
<evidence type="ECO:0000256" key="10">
    <source>
        <dbReference type="PROSITE-ProRule" id="PRU00175"/>
    </source>
</evidence>
<gene>
    <name evidence="13" type="primary">LOC123115673</name>
</gene>
<dbReference type="STRING" id="4565.A0A3B6LGJ5"/>
<dbReference type="Pfam" id="PF13445">
    <property type="entry name" value="zf-RING_UBOX"/>
    <property type="match status" value="1"/>
</dbReference>
<keyword evidence="11" id="KW-0812">Transmembrane</keyword>
<dbReference type="SUPFAM" id="SSF57850">
    <property type="entry name" value="RING/U-box"/>
    <property type="match status" value="1"/>
</dbReference>
<dbReference type="EC" id="2.3.2.27" evidence="11"/>
<dbReference type="UniPathway" id="UPA00143"/>
<keyword evidence="8 11" id="KW-0862">Zinc</keyword>
<keyword evidence="7 11" id="KW-0833">Ubl conjugation pathway</keyword>
<reference evidence="13" key="1">
    <citation type="submission" date="2018-08" db="EMBL/GenBank/DDBJ databases">
        <authorList>
            <person name="Rossello M."/>
        </authorList>
    </citation>
    <scope>NUCLEOTIDE SEQUENCE [LARGE SCALE GENOMIC DNA]</scope>
    <source>
        <strain evidence="13">cv. Chinese Spring</strain>
    </source>
</reference>
<keyword evidence="4 11" id="KW-0808">Transferase</keyword>
<comment type="subcellular location">
    <subcellularLocation>
        <location evidence="2">Endomembrane system</location>
    </subcellularLocation>
    <subcellularLocation>
        <location evidence="11">Endoplasmic reticulum membrane</location>
        <topology evidence="11">Single-pass type IV membrane protein</topology>
    </subcellularLocation>
</comment>
<dbReference type="InterPro" id="IPR027370">
    <property type="entry name" value="Znf-RING_euk"/>
</dbReference>
<dbReference type="GO" id="GO:0036503">
    <property type="term" value="P:ERAD pathway"/>
    <property type="evidence" value="ECO:0000318"/>
    <property type="project" value="GO_Central"/>
</dbReference>
<comment type="catalytic activity">
    <reaction evidence="1 11">
        <text>S-ubiquitinyl-[E2 ubiquitin-conjugating enzyme]-L-cysteine + [acceptor protein]-L-lysine = [E2 ubiquitin-conjugating enzyme]-L-cysteine + N(6)-ubiquitinyl-[acceptor protein]-L-lysine.</text>
        <dbReference type="EC" id="2.3.2.27"/>
    </reaction>
</comment>
<proteinExistence type="predicted"/>
<dbReference type="GO" id="GO:0006511">
    <property type="term" value="P:ubiquitin-dependent protein catabolic process"/>
    <property type="evidence" value="ECO:0000318"/>
    <property type="project" value="GO_Central"/>
</dbReference>
<evidence type="ECO:0000256" key="4">
    <source>
        <dbReference type="ARBA" id="ARBA00022679"/>
    </source>
</evidence>
<dbReference type="EnsemblPlants" id="TraesCS5B02G054600.1">
    <property type="protein sequence ID" value="TraesCS5B02G054600.1"/>
    <property type="gene ID" value="TraesCS5B02G054600"/>
</dbReference>
<evidence type="ECO:0000256" key="2">
    <source>
        <dbReference type="ARBA" id="ARBA00004308"/>
    </source>
</evidence>
<organism evidence="13">
    <name type="scientific">Triticum aestivum</name>
    <name type="common">Wheat</name>
    <dbReference type="NCBI Taxonomy" id="4565"/>
    <lineage>
        <taxon>Eukaryota</taxon>
        <taxon>Viridiplantae</taxon>
        <taxon>Streptophyta</taxon>
        <taxon>Embryophyta</taxon>
        <taxon>Tracheophyta</taxon>
        <taxon>Spermatophyta</taxon>
        <taxon>Magnoliopsida</taxon>
        <taxon>Liliopsida</taxon>
        <taxon>Poales</taxon>
        <taxon>Poaceae</taxon>
        <taxon>BOP clade</taxon>
        <taxon>Pooideae</taxon>
        <taxon>Triticodae</taxon>
        <taxon>Triticeae</taxon>
        <taxon>Triticinae</taxon>
        <taxon>Triticum</taxon>
    </lineage>
</organism>
<evidence type="ECO:0000256" key="7">
    <source>
        <dbReference type="ARBA" id="ARBA00022786"/>
    </source>
</evidence>
<keyword evidence="6 10" id="KW-0863">Zinc-finger</keyword>
<feature type="domain" description="RING-type" evidence="12">
    <location>
        <begin position="67"/>
        <end position="115"/>
    </location>
</feature>
<dbReference type="GO" id="GO:0061630">
    <property type="term" value="F:ubiquitin protein ligase activity"/>
    <property type="evidence" value="ECO:0000318"/>
    <property type="project" value="GO_Central"/>
</dbReference>
<evidence type="ECO:0000256" key="8">
    <source>
        <dbReference type="ARBA" id="ARBA00022833"/>
    </source>
</evidence>
<dbReference type="GO" id="GO:0044390">
    <property type="term" value="F:ubiquitin-like protein conjugating enzyme binding"/>
    <property type="evidence" value="ECO:0000318"/>
    <property type="project" value="GO_Central"/>
</dbReference>
<dbReference type="Proteomes" id="UP000019116">
    <property type="component" value="Chromosome 5B"/>
</dbReference>
<evidence type="ECO:0000256" key="9">
    <source>
        <dbReference type="ARBA" id="ARBA00023136"/>
    </source>
</evidence>
<dbReference type="RefSeq" id="XP_044392718.1">
    <property type="nucleotide sequence ID" value="XM_044536783.1"/>
</dbReference>
<evidence type="ECO:0000259" key="12">
    <source>
        <dbReference type="PROSITE" id="PS50089"/>
    </source>
</evidence>
<sequence length="256" mass="28032">MKSGPPAHIHTQGGRRTEVDPQLRICCDLVMTELTEEKTWLADKLQHCIGDDIFGVPDGATAACWDCSICLETATEPVVTLCGHLYCWPCIFRWLTTSSKSKSRASSSARCPVCKAAVSEDHLVPLYGRAAATLSPAGGRGGRVCQVPRGLPVPGAGPNVERLQEPDLHDGGNFYYYENIGINGLDCSNAERLLGGIALAVLLPWATRGGGRPPPPSLYRDGEGWRMARQQRRVARRLWQLWVFLAMVAFLCFLLL</sequence>
<keyword evidence="11" id="KW-1133">Transmembrane helix</keyword>
<comment type="pathway">
    <text evidence="3 11">Protein modification; protein ubiquitination.</text>
</comment>
<evidence type="ECO:0000313" key="13">
    <source>
        <dbReference type="EnsemblPlants" id="TraesCS5B02G054600.1"/>
    </source>
</evidence>
<dbReference type="Gramene" id="TraesROB_scaffold_069961_01G000100.1">
    <property type="protein sequence ID" value="TraesROB_scaffold_069961_01G000100.1"/>
    <property type="gene ID" value="TraesROB_scaffold_069961_01G000100"/>
</dbReference>
<accession>A0A3B6LGJ5</accession>
<name>A0A3B6LGJ5_WHEAT</name>
<dbReference type="GO" id="GO:0016567">
    <property type="term" value="P:protein ubiquitination"/>
    <property type="evidence" value="ECO:0007669"/>
    <property type="project" value="UniProtKB-UniPathway"/>
</dbReference>
<dbReference type="InterPro" id="IPR013083">
    <property type="entry name" value="Znf_RING/FYVE/PHD"/>
</dbReference>
<dbReference type="InterPro" id="IPR045103">
    <property type="entry name" value="RNF5/RNF185-like"/>
</dbReference>
<dbReference type="InterPro" id="IPR017907">
    <property type="entry name" value="Znf_RING_CS"/>
</dbReference>
<dbReference type="PROSITE" id="PS00518">
    <property type="entry name" value="ZF_RING_1"/>
    <property type="match status" value="1"/>
</dbReference>
<keyword evidence="5 11" id="KW-0479">Metal-binding</keyword>
<dbReference type="Gene3D" id="3.30.40.10">
    <property type="entry name" value="Zinc/RING finger domain, C3HC4 (zinc finger)"/>
    <property type="match status" value="1"/>
</dbReference>
<keyword evidence="11" id="KW-0256">Endoplasmic reticulum</keyword>
<dbReference type="PANTHER" id="PTHR12313">
    <property type="entry name" value="E3 UBIQUITIN-PROTEIN LIGASE RNF5-RELATED"/>
    <property type="match status" value="1"/>
</dbReference>
<dbReference type="GeneID" id="123115673"/>
<protein>
    <recommendedName>
        <fullName evidence="11">E3 ubiquitin-protein ligase RMA</fullName>
        <ecNumber evidence="11">2.3.2.27</ecNumber>
    </recommendedName>
    <alternativeName>
        <fullName evidence="11">Protein RING membrane-anchor</fullName>
    </alternativeName>
    <alternativeName>
        <fullName evidence="11">RING-type E3 ubiquitin transferase RMA</fullName>
    </alternativeName>
</protein>
<comment type="domain">
    <text evidence="11">The RING-type zinc finger domain is responsible for E3 ligase activity.</text>
</comment>
<dbReference type="AlphaFoldDB" id="A0A3B6LGJ5"/>
<comment type="function">
    <text evidence="11">E3 ubiquitin-protein ligase.</text>
</comment>
<keyword evidence="14" id="KW-1185">Reference proteome</keyword>
<dbReference type="Gramene" id="TraesCS5B03G0137600.1">
    <property type="protein sequence ID" value="TraesCS5B03G0137600.1.CDS"/>
    <property type="gene ID" value="TraesCS5B03G0137600"/>
</dbReference>
<dbReference type="Gramene" id="TraesCS5B02G054600.1">
    <property type="protein sequence ID" value="TraesCS5B02G054600.1"/>
    <property type="gene ID" value="TraesCS5B02G054600"/>
</dbReference>
<dbReference type="OMA" id="PQLRICC"/>
<evidence type="ECO:0000256" key="6">
    <source>
        <dbReference type="ARBA" id="ARBA00022771"/>
    </source>
</evidence>
<dbReference type="SMR" id="A0A3B6LGJ5"/>
<keyword evidence="9 11" id="KW-0472">Membrane</keyword>
<evidence type="ECO:0000256" key="1">
    <source>
        <dbReference type="ARBA" id="ARBA00000900"/>
    </source>
</evidence>